<keyword evidence="3" id="KW-1185">Reference proteome</keyword>
<dbReference type="PROSITE" id="PS51186">
    <property type="entry name" value="GNAT"/>
    <property type="match status" value="1"/>
</dbReference>
<dbReference type="InterPro" id="IPR052523">
    <property type="entry name" value="Trichothecene_AcTrans"/>
</dbReference>
<dbReference type="PANTHER" id="PTHR42791:SF1">
    <property type="entry name" value="N-ACETYLTRANSFERASE DOMAIN-CONTAINING PROTEIN"/>
    <property type="match status" value="1"/>
</dbReference>
<dbReference type="SUPFAM" id="SSF55729">
    <property type="entry name" value="Acyl-CoA N-acyltransferases (Nat)"/>
    <property type="match status" value="1"/>
</dbReference>
<organism evidence="2 3">
    <name type="scientific">Catenuloplanes indicus</name>
    <dbReference type="NCBI Taxonomy" id="137267"/>
    <lineage>
        <taxon>Bacteria</taxon>
        <taxon>Bacillati</taxon>
        <taxon>Actinomycetota</taxon>
        <taxon>Actinomycetes</taxon>
        <taxon>Micromonosporales</taxon>
        <taxon>Micromonosporaceae</taxon>
        <taxon>Catenuloplanes</taxon>
    </lineage>
</organism>
<feature type="domain" description="N-acetyltransferase" evidence="1">
    <location>
        <begin position="54"/>
        <end position="188"/>
    </location>
</feature>
<sequence length="190" mass="19992">MTTAVISQAVPRDRERVVGTFVAAFAADPVLRHLFPGESYAALAPVFAGHLFDRRVASGTVWLADGGAAIAMWDPPGPGAAWPPAASYLPAEAAARVDAYDAVIHPHLPAGPHWYLGVLACDPAHAGRRLGRTVMEAGLRRAAADGVPAYLETATAANVAMYRRSGWAVETQLVANGVDAWILRHPGLPS</sequence>
<dbReference type="AlphaFoldDB" id="A0AAE3VUP2"/>
<reference evidence="2 3" key="1">
    <citation type="submission" date="2023-07" db="EMBL/GenBank/DDBJ databases">
        <title>Sequencing the genomes of 1000 actinobacteria strains.</title>
        <authorList>
            <person name="Klenk H.-P."/>
        </authorList>
    </citation>
    <scope>NUCLEOTIDE SEQUENCE [LARGE SCALE GENOMIC DNA]</scope>
    <source>
        <strain evidence="2 3">DSM 44709</strain>
    </source>
</reference>
<comment type="caution">
    <text evidence="2">The sequence shown here is derived from an EMBL/GenBank/DDBJ whole genome shotgun (WGS) entry which is preliminary data.</text>
</comment>
<evidence type="ECO:0000313" key="2">
    <source>
        <dbReference type="EMBL" id="MDQ0363674.1"/>
    </source>
</evidence>
<gene>
    <name evidence="2" type="ORF">J2S42_000343</name>
</gene>
<accession>A0AAE3VUP2</accession>
<dbReference type="InterPro" id="IPR000182">
    <property type="entry name" value="GNAT_dom"/>
</dbReference>
<dbReference type="EMBL" id="JAUSUZ010000001">
    <property type="protein sequence ID" value="MDQ0363674.1"/>
    <property type="molecule type" value="Genomic_DNA"/>
</dbReference>
<dbReference type="CDD" id="cd04301">
    <property type="entry name" value="NAT_SF"/>
    <property type="match status" value="1"/>
</dbReference>
<dbReference type="Proteomes" id="UP001240236">
    <property type="component" value="Unassembled WGS sequence"/>
</dbReference>
<dbReference type="GO" id="GO:0016747">
    <property type="term" value="F:acyltransferase activity, transferring groups other than amino-acyl groups"/>
    <property type="evidence" value="ECO:0007669"/>
    <property type="project" value="InterPro"/>
</dbReference>
<name>A0AAE3VUP2_9ACTN</name>
<dbReference type="RefSeq" id="WP_307234483.1">
    <property type="nucleotide sequence ID" value="NZ_JAUSUZ010000001.1"/>
</dbReference>
<dbReference type="PANTHER" id="PTHR42791">
    <property type="entry name" value="GNAT FAMILY ACETYLTRANSFERASE"/>
    <property type="match status" value="1"/>
</dbReference>
<dbReference type="Gene3D" id="3.40.630.30">
    <property type="match status" value="1"/>
</dbReference>
<evidence type="ECO:0000313" key="3">
    <source>
        <dbReference type="Proteomes" id="UP001240236"/>
    </source>
</evidence>
<protein>
    <submittedName>
        <fullName evidence="2">GNAT superfamily N-acetyltransferase</fullName>
    </submittedName>
</protein>
<dbReference type="InterPro" id="IPR016181">
    <property type="entry name" value="Acyl_CoA_acyltransferase"/>
</dbReference>
<evidence type="ECO:0000259" key="1">
    <source>
        <dbReference type="PROSITE" id="PS51186"/>
    </source>
</evidence>
<proteinExistence type="predicted"/>
<dbReference type="Pfam" id="PF00583">
    <property type="entry name" value="Acetyltransf_1"/>
    <property type="match status" value="1"/>
</dbReference>